<dbReference type="AlphaFoldDB" id="A0AAN9TSC8"/>
<accession>A0AAN9TSC8</accession>
<evidence type="ECO:0000313" key="3">
    <source>
        <dbReference type="Proteomes" id="UP001367676"/>
    </source>
</evidence>
<comment type="caution">
    <text evidence="2">The sequence shown here is derived from an EMBL/GenBank/DDBJ whole genome shotgun (WGS) entry which is preliminary data.</text>
</comment>
<keyword evidence="3" id="KW-1185">Reference proteome</keyword>
<reference evidence="2 3" key="1">
    <citation type="submission" date="2024-03" db="EMBL/GenBank/DDBJ databases">
        <title>Adaptation during the transition from Ophiocordyceps entomopathogen to insect associate is accompanied by gene loss and intensified selection.</title>
        <authorList>
            <person name="Ward C.M."/>
            <person name="Onetto C.A."/>
            <person name="Borneman A.R."/>
        </authorList>
    </citation>
    <scope>NUCLEOTIDE SEQUENCE [LARGE SCALE GENOMIC DNA]</scope>
    <source>
        <strain evidence="2">AWRI1</strain>
        <tissue evidence="2">Single Adult Female</tissue>
    </source>
</reference>
<sequence length="573" mass="63221">MVQDFRKQKEVVNRKTCAIRLKVENPPQLFWTPSAYQKGMLHQYTSQQYSNLNSHYNSPLDNCSHLLERTFLQPKLSELDDCVVEQNGFFVEDKFQLEMENECQAYDTTPQDISAEDDETKALLPTSVCELLDPPQPVTDTKDCDTKTSQLINDEQNNNHVEKSPIKNDSYDYQKYDSSKEENELLPFINLDVDTIINAPAEVAIHGEAKLEDVDEQDLKQKIQQLTADELRALCEDSESGFRLPGFHQAFGSTEIGRYVHPKDFIEQIESPPIIVPSQLPHPLPPPHLARPGGHVALGSLLPNAALPNGAKMKARHQKRGKTALPPPPPPAPTTTSADGRSGCWNYESPTAPPDGATCLPNNGAYYKQRKDMRRQSKGQMAAEGQPHPAYYNGAGVGGASADDYYGCSSSSSSSYYGGASGGGCSDYANCEYYRYQQGSQYSGYPSSPASASCSSYSSLHSGHSGYSAYNGYPDEHCQRLQPYAGSCASPAGASYGATSSHHGQGWRGERFFPYGEQFPYGRYKQNGGSSSYNGAYQNYSAGSQSQYLSSAQQSYQNYGYNSHPPVPNYNYF</sequence>
<feature type="region of interest" description="Disordered" evidence="1">
    <location>
        <begin position="150"/>
        <end position="169"/>
    </location>
</feature>
<feature type="compositionally biased region" description="Basic and acidic residues" evidence="1">
    <location>
        <begin position="160"/>
        <end position="169"/>
    </location>
</feature>
<feature type="compositionally biased region" description="Basic residues" evidence="1">
    <location>
        <begin position="313"/>
        <end position="322"/>
    </location>
</feature>
<protein>
    <submittedName>
        <fullName evidence="2">Uncharacterized protein</fullName>
    </submittedName>
</protein>
<name>A0AAN9TSC8_9HEMI</name>
<dbReference type="EMBL" id="JBBCAQ010000003">
    <property type="protein sequence ID" value="KAK7604389.1"/>
    <property type="molecule type" value="Genomic_DNA"/>
</dbReference>
<organism evidence="2 3">
    <name type="scientific">Parthenolecanium corni</name>
    <dbReference type="NCBI Taxonomy" id="536013"/>
    <lineage>
        <taxon>Eukaryota</taxon>
        <taxon>Metazoa</taxon>
        <taxon>Ecdysozoa</taxon>
        <taxon>Arthropoda</taxon>
        <taxon>Hexapoda</taxon>
        <taxon>Insecta</taxon>
        <taxon>Pterygota</taxon>
        <taxon>Neoptera</taxon>
        <taxon>Paraneoptera</taxon>
        <taxon>Hemiptera</taxon>
        <taxon>Sternorrhyncha</taxon>
        <taxon>Coccoidea</taxon>
        <taxon>Coccidae</taxon>
        <taxon>Parthenolecanium</taxon>
    </lineage>
</organism>
<proteinExistence type="predicted"/>
<evidence type="ECO:0000256" key="1">
    <source>
        <dbReference type="SAM" id="MobiDB-lite"/>
    </source>
</evidence>
<evidence type="ECO:0000313" key="2">
    <source>
        <dbReference type="EMBL" id="KAK7604389.1"/>
    </source>
</evidence>
<feature type="region of interest" description="Disordered" evidence="1">
    <location>
        <begin position="311"/>
        <end position="347"/>
    </location>
</feature>
<gene>
    <name evidence="2" type="ORF">V9T40_005575</name>
</gene>
<feature type="compositionally biased region" description="Polar residues" evidence="1">
    <location>
        <begin position="150"/>
        <end position="159"/>
    </location>
</feature>
<dbReference type="Proteomes" id="UP001367676">
    <property type="component" value="Unassembled WGS sequence"/>
</dbReference>